<dbReference type="AlphaFoldDB" id="A0A8T1U5U6"/>
<reference evidence="1" key="1">
    <citation type="submission" date="2021-01" db="EMBL/GenBank/DDBJ databases">
        <title>Phytophthora aleatoria, a newly-described species from Pinus radiata is distinct from Phytophthora cactorum isolates based on comparative genomics.</title>
        <authorList>
            <person name="Mcdougal R."/>
            <person name="Panda P."/>
            <person name="Williams N."/>
            <person name="Studholme D.J."/>
        </authorList>
    </citation>
    <scope>NUCLEOTIDE SEQUENCE</scope>
    <source>
        <strain evidence="1">NZFS 3830</strain>
    </source>
</reference>
<comment type="caution">
    <text evidence="1">The sequence shown here is derived from an EMBL/GenBank/DDBJ whole genome shotgun (WGS) entry which is preliminary data.</text>
</comment>
<proteinExistence type="predicted"/>
<sequence>MFDPSQGISKNGIRRFSGFLRIHGSLLAINVFQKKLLVVSLNNALVLARRPLRSGCYVVGESCIRNAKHCFVMRVNENTSSRRVFDDLHEKKKMIPSTPKYICPT</sequence>
<dbReference type="EMBL" id="JAENGZ010000702">
    <property type="protein sequence ID" value="KAG6955048.1"/>
    <property type="molecule type" value="Genomic_DNA"/>
</dbReference>
<accession>A0A8T1U5U6</accession>
<dbReference type="Proteomes" id="UP000688947">
    <property type="component" value="Unassembled WGS sequence"/>
</dbReference>
<organism evidence="1 2">
    <name type="scientific">Phytophthora cactorum</name>
    <dbReference type="NCBI Taxonomy" id="29920"/>
    <lineage>
        <taxon>Eukaryota</taxon>
        <taxon>Sar</taxon>
        <taxon>Stramenopiles</taxon>
        <taxon>Oomycota</taxon>
        <taxon>Peronosporomycetes</taxon>
        <taxon>Peronosporales</taxon>
        <taxon>Peronosporaceae</taxon>
        <taxon>Phytophthora</taxon>
    </lineage>
</organism>
<evidence type="ECO:0000313" key="1">
    <source>
        <dbReference type="EMBL" id="KAG6955048.1"/>
    </source>
</evidence>
<evidence type="ECO:0000313" key="2">
    <source>
        <dbReference type="Proteomes" id="UP000688947"/>
    </source>
</evidence>
<protein>
    <submittedName>
        <fullName evidence="1">Uncharacterized protein</fullName>
    </submittedName>
</protein>
<gene>
    <name evidence="1" type="ORF">JG687_00011439</name>
</gene>
<name>A0A8T1U5U6_9STRA</name>